<protein>
    <submittedName>
        <fullName evidence="1">(apollo) hypothetical protein</fullName>
    </submittedName>
</protein>
<evidence type="ECO:0000313" key="2">
    <source>
        <dbReference type="Proteomes" id="UP000691718"/>
    </source>
</evidence>
<dbReference type="EMBL" id="CAJQZP010001278">
    <property type="protein sequence ID" value="CAG5035675.1"/>
    <property type="molecule type" value="Genomic_DNA"/>
</dbReference>
<sequence>MGQGNGGALWQKLAEIGLYNKGITLKQKSTLNWRDVYINSLLWLNHMDTIDITLVESIKIQHVRNIHVYKGNIIVVGDSDVKFYNVHTFEVRKILQKSCIDYQESDHITVERNERNISVGLKHNMTGFTFKGLFFKLIDDRCYIVDDNCVLWRITCCNKKEINSLLRTYGGNESIVDINIYENDVFVLMRNGIVYHGTGTCTEFEMVRDLNTSDFYKCPVLAMFQKFSVAYSLPVQNGSISESDDEFLKTVDMSDEILMACPGLCCATAHGDILFLGYEDGKIVIRTRRNREISYMKLNMWDIEDPIVGGTAIKAIDVCEENQCEEHFT</sequence>
<reference evidence="1" key="1">
    <citation type="submission" date="2021-04" db="EMBL/GenBank/DDBJ databases">
        <authorList>
            <person name="Tunstrom K."/>
        </authorList>
    </citation>
    <scope>NUCLEOTIDE SEQUENCE</scope>
</reference>
<dbReference type="AlphaFoldDB" id="A0A8S3XPY3"/>
<gene>
    <name evidence="1" type="ORF">PAPOLLO_LOCUS20606</name>
</gene>
<dbReference type="OrthoDB" id="6859220at2759"/>
<dbReference type="Proteomes" id="UP000691718">
    <property type="component" value="Unassembled WGS sequence"/>
</dbReference>
<evidence type="ECO:0000313" key="1">
    <source>
        <dbReference type="EMBL" id="CAG5035675.1"/>
    </source>
</evidence>
<accession>A0A8S3XPY3</accession>
<organism evidence="1 2">
    <name type="scientific">Parnassius apollo</name>
    <name type="common">Apollo butterfly</name>
    <name type="synonym">Papilio apollo</name>
    <dbReference type="NCBI Taxonomy" id="110799"/>
    <lineage>
        <taxon>Eukaryota</taxon>
        <taxon>Metazoa</taxon>
        <taxon>Ecdysozoa</taxon>
        <taxon>Arthropoda</taxon>
        <taxon>Hexapoda</taxon>
        <taxon>Insecta</taxon>
        <taxon>Pterygota</taxon>
        <taxon>Neoptera</taxon>
        <taxon>Endopterygota</taxon>
        <taxon>Lepidoptera</taxon>
        <taxon>Glossata</taxon>
        <taxon>Ditrysia</taxon>
        <taxon>Papilionoidea</taxon>
        <taxon>Papilionidae</taxon>
        <taxon>Parnassiinae</taxon>
        <taxon>Parnassini</taxon>
        <taxon>Parnassius</taxon>
        <taxon>Parnassius</taxon>
    </lineage>
</organism>
<name>A0A8S3XPY3_PARAO</name>
<comment type="caution">
    <text evidence="1">The sequence shown here is derived from an EMBL/GenBank/DDBJ whole genome shotgun (WGS) entry which is preliminary data.</text>
</comment>
<proteinExistence type="predicted"/>
<keyword evidence="2" id="KW-1185">Reference proteome</keyword>